<evidence type="ECO:0000313" key="2">
    <source>
        <dbReference type="EMBL" id="KAK9104484.1"/>
    </source>
</evidence>
<feature type="region of interest" description="Disordered" evidence="1">
    <location>
        <begin position="1"/>
        <end position="29"/>
    </location>
</feature>
<keyword evidence="3" id="KW-1185">Reference proteome</keyword>
<organism evidence="2 3">
    <name type="scientific">Stephania cephalantha</name>
    <dbReference type="NCBI Taxonomy" id="152367"/>
    <lineage>
        <taxon>Eukaryota</taxon>
        <taxon>Viridiplantae</taxon>
        <taxon>Streptophyta</taxon>
        <taxon>Embryophyta</taxon>
        <taxon>Tracheophyta</taxon>
        <taxon>Spermatophyta</taxon>
        <taxon>Magnoliopsida</taxon>
        <taxon>Ranunculales</taxon>
        <taxon>Menispermaceae</taxon>
        <taxon>Menispermoideae</taxon>
        <taxon>Cissampelideae</taxon>
        <taxon>Stephania</taxon>
    </lineage>
</organism>
<dbReference type="Proteomes" id="UP001419268">
    <property type="component" value="Unassembled WGS sequence"/>
</dbReference>
<evidence type="ECO:0000313" key="3">
    <source>
        <dbReference type="Proteomes" id="UP001419268"/>
    </source>
</evidence>
<proteinExistence type="predicted"/>
<dbReference type="AlphaFoldDB" id="A0AAP0FDB2"/>
<comment type="caution">
    <text evidence="2">The sequence shown here is derived from an EMBL/GenBank/DDBJ whole genome shotgun (WGS) entry which is preliminary data.</text>
</comment>
<accession>A0AAP0FDB2</accession>
<feature type="compositionally biased region" description="Basic residues" evidence="1">
    <location>
        <begin position="17"/>
        <end position="29"/>
    </location>
</feature>
<feature type="compositionally biased region" description="Polar residues" evidence="1">
    <location>
        <begin position="110"/>
        <end position="119"/>
    </location>
</feature>
<dbReference type="EMBL" id="JBBNAG010000009">
    <property type="protein sequence ID" value="KAK9104484.1"/>
    <property type="molecule type" value="Genomic_DNA"/>
</dbReference>
<gene>
    <name evidence="2" type="ORF">Scep_021328</name>
</gene>
<protein>
    <submittedName>
        <fullName evidence="2">Uncharacterized protein</fullName>
    </submittedName>
</protein>
<feature type="region of interest" description="Disordered" evidence="1">
    <location>
        <begin position="105"/>
        <end position="165"/>
    </location>
</feature>
<name>A0AAP0FDB2_9MAGN</name>
<feature type="compositionally biased region" description="Basic residues" evidence="1">
    <location>
        <begin position="141"/>
        <end position="155"/>
    </location>
</feature>
<evidence type="ECO:0000256" key="1">
    <source>
        <dbReference type="SAM" id="MobiDB-lite"/>
    </source>
</evidence>
<reference evidence="2 3" key="1">
    <citation type="submission" date="2024-01" db="EMBL/GenBank/DDBJ databases">
        <title>Genome assemblies of Stephania.</title>
        <authorList>
            <person name="Yang L."/>
        </authorList>
    </citation>
    <scope>NUCLEOTIDE SEQUENCE [LARGE SCALE GENOMIC DNA]</scope>
    <source>
        <strain evidence="2">JXDWG</strain>
        <tissue evidence="2">Leaf</tissue>
    </source>
</reference>
<sequence length="202" mass="21964">MPLLTHLSLTAAPHSPPFHRRSSLPSSHRRLLLSPPAPLSSTAGSSVFYRRLLRPFTAGSSLLSPPSPPSSHSQPLLTHLPLTAAPHSRPLNAGSSSHRRLSFHSRTAGHLSSTLTTAVGPSRSDVSHCSRTAALHPPHSGSHRRRRIHRHRRRLPPREPLLRAPPPRTAIVAENNPLQFVKVDVGPSSCSKPGKEKISDFL</sequence>